<dbReference type="EC" id="3.1.3.-" evidence="1"/>
<gene>
    <name evidence="1" type="ORF">ACFSUF_03520</name>
</gene>
<dbReference type="GO" id="GO:0016787">
    <property type="term" value="F:hydrolase activity"/>
    <property type="evidence" value="ECO:0007669"/>
    <property type="project" value="UniProtKB-KW"/>
</dbReference>
<protein>
    <submittedName>
        <fullName evidence="1">HAD family hydrolase</fullName>
        <ecNumber evidence="1">3.1.3.-</ecNumber>
    </submittedName>
</protein>
<dbReference type="InterPro" id="IPR036412">
    <property type="entry name" value="HAD-like_sf"/>
</dbReference>
<dbReference type="PANTHER" id="PTHR43611">
    <property type="entry name" value="ALPHA-D-GLUCOSE 1-PHOSPHATE PHOSPHATASE"/>
    <property type="match status" value="1"/>
</dbReference>
<evidence type="ECO:0000313" key="2">
    <source>
        <dbReference type="Proteomes" id="UP001597541"/>
    </source>
</evidence>
<dbReference type="EMBL" id="JBHUME010000002">
    <property type="protein sequence ID" value="MFD2611488.1"/>
    <property type="molecule type" value="Genomic_DNA"/>
</dbReference>
<accession>A0ABW5PAE1</accession>
<dbReference type="PANTHER" id="PTHR43611:SF3">
    <property type="entry name" value="FLAVIN MONONUCLEOTIDE HYDROLASE 1, CHLOROPLATIC"/>
    <property type="match status" value="1"/>
</dbReference>
<dbReference type="InterPro" id="IPR006439">
    <property type="entry name" value="HAD-SF_hydro_IA"/>
</dbReference>
<sequence length="168" mass="19695">MALTFNVAYDELAKFKHEVRKELWTGKMNEQEFWAMLLERFPTVNAEYAAGKLISEIKPMPCLEEIPNWSKIANIHLLSNHRTEWISHIIDPVKNYITSITISDETGFCKPEMDIYLIVHSKLFNRDHVLFVDDQEKNLVQARNLGWNTLLADEKGEWIKAVRHQLLD</sequence>
<dbReference type="RefSeq" id="WP_377600141.1">
    <property type="nucleotide sequence ID" value="NZ_JBHUME010000002.1"/>
</dbReference>
<evidence type="ECO:0000313" key="1">
    <source>
        <dbReference type="EMBL" id="MFD2611488.1"/>
    </source>
</evidence>
<dbReference type="SUPFAM" id="SSF56784">
    <property type="entry name" value="HAD-like"/>
    <property type="match status" value="1"/>
</dbReference>
<dbReference type="Gene3D" id="1.10.150.240">
    <property type="entry name" value="Putative phosphatase, domain 2"/>
    <property type="match status" value="1"/>
</dbReference>
<keyword evidence="1" id="KW-0378">Hydrolase</keyword>
<dbReference type="Proteomes" id="UP001597541">
    <property type="component" value="Unassembled WGS sequence"/>
</dbReference>
<reference evidence="2" key="1">
    <citation type="journal article" date="2019" name="Int. J. Syst. Evol. Microbiol.">
        <title>The Global Catalogue of Microorganisms (GCM) 10K type strain sequencing project: providing services to taxonomists for standard genome sequencing and annotation.</title>
        <authorList>
            <consortium name="The Broad Institute Genomics Platform"/>
            <consortium name="The Broad Institute Genome Sequencing Center for Infectious Disease"/>
            <person name="Wu L."/>
            <person name="Ma J."/>
        </authorList>
    </citation>
    <scope>NUCLEOTIDE SEQUENCE [LARGE SCALE GENOMIC DNA]</scope>
    <source>
        <strain evidence="2">KCTC 3950</strain>
    </source>
</reference>
<proteinExistence type="predicted"/>
<dbReference type="InterPro" id="IPR023214">
    <property type="entry name" value="HAD_sf"/>
</dbReference>
<keyword evidence="2" id="KW-1185">Reference proteome</keyword>
<dbReference type="Gene3D" id="3.40.50.1000">
    <property type="entry name" value="HAD superfamily/HAD-like"/>
    <property type="match status" value="1"/>
</dbReference>
<organism evidence="1 2">
    <name type="scientific">Paenibacillus gansuensis</name>
    <dbReference type="NCBI Taxonomy" id="306542"/>
    <lineage>
        <taxon>Bacteria</taxon>
        <taxon>Bacillati</taxon>
        <taxon>Bacillota</taxon>
        <taxon>Bacilli</taxon>
        <taxon>Bacillales</taxon>
        <taxon>Paenibacillaceae</taxon>
        <taxon>Paenibacillus</taxon>
    </lineage>
</organism>
<comment type="caution">
    <text evidence="1">The sequence shown here is derived from an EMBL/GenBank/DDBJ whole genome shotgun (WGS) entry which is preliminary data.</text>
</comment>
<dbReference type="InterPro" id="IPR023198">
    <property type="entry name" value="PGP-like_dom2"/>
</dbReference>
<name>A0ABW5PAE1_9BACL</name>
<dbReference type="NCBIfam" id="TIGR01509">
    <property type="entry name" value="HAD-SF-IA-v3"/>
    <property type="match status" value="1"/>
</dbReference>
<dbReference type="NCBIfam" id="TIGR01549">
    <property type="entry name" value="HAD-SF-IA-v1"/>
    <property type="match status" value="1"/>
</dbReference>